<keyword evidence="1" id="KW-1133">Transmembrane helix</keyword>
<name>A0A1B8QM62_MORNO</name>
<proteinExistence type="predicted"/>
<evidence type="ECO:0000313" key="5">
    <source>
        <dbReference type="Proteomes" id="UP000594834"/>
    </source>
</evidence>
<reference evidence="2 4" key="1">
    <citation type="submission" date="2016-05" db="EMBL/GenBank/DDBJ databases">
        <title>Draft genome sequence of Moraxella nonliquefaciens CCUG 348T.</title>
        <authorList>
            <person name="Salva-Serra F."/>
            <person name="Engstrom-Jakobsson H."/>
            <person name="Thorell K."/>
            <person name="Gonzales-Siles L."/>
            <person name="Karlsson R."/>
            <person name="Boulund F."/>
            <person name="Engstrand L."/>
            <person name="Kristiansson E."/>
            <person name="Moore E."/>
        </authorList>
    </citation>
    <scope>NUCLEOTIDE SEQUENCE [LARGE SCALE GENOMIC DNA]</scope>
    <source>
        <strain evidence="2 4">CCUG 348</strain>
    </source>
</reference>
<protein>
    <submittedName>
        <fullName evidence="2">Uncharacterized protein</fullName>
    </submittedName>
</protein>
<evidence type="ECO:0000313" key="2">
    <source>
        <dbReference type="EMBL" id="OBX84962.1"/>
    </source>
</evidence>
<evidence type="ECO:0000313" key="3">
    <source>
        <dbReference type="EMBL" id="QPT45258.1"/>
    </source>
</evidence>
<dbReference type="Proteomes" id="UP000092575">
    <property type="component" value="Unassembled WGS sequence"/>
</dbReference>
<feature type="transmembrane region" description="Helical" evidence="1">
    <location>
        <begin position="23"/>
        <end position="46"/>
    </location>
</feature>
<evidence type="ECO:0000256" key="1">
    <source>
        <dbReference type="SAM" id="Phobius"/>
    </source>
</evidence>
<keyword evidence="1" id="KW-0812">Transmembrane</keyword>
<dbReference type="RefSeq" id="WP_067008279.1">
    <property type="nucleotide sequence ID" value="NZ_CP065728.1"/>
</dbReference>
<keyword evidence="1" id="KW-0472">Membrane</keyword>
<sequence>MATKKEILAYAKQHGFIYPKEKVILLFILLGGAVGGFVFLLLTKLWELLISILGNSSSTIDYFQSFIFSFGLIPLFLFFGTLFGFIPALLTGIYLSIKEFIIIEAKDYGFLFLIGSLSVLFSITILIIITDPNPFIFDFNDTIITILLAIIGGISAMIFGKLFLPKLPKNFDK</sequence>
<evidence type="ECO:0000313" key="4">
    <source>
        <dbReference type="Proteomes" id="UP000092575"/>
    </source>
</evidence>
<feature type="transmembrane region" description="Helical" evidence="1">
    <location>
        <begin position="142"/>
        <end position="164"/>
    </location>
</feature>
<organism evidence="2 4">
    <name type="scientific">Moraxella nonliquefaciens</name>
    <dbReference type="NCBI Taxonomy" id="478"/>
    <lineage>
        <taxon>Bacteria</taxon>
        <taxon>Pseudomonadati</taxon>
        <taxon>Pseudomonadota</taxon>
        <taxon>Gammaproteobacteria</taxon>
        <taxon>Moraxellales</taxon>
        <taxon>Moraxellaceae</taxon>
        <taxon>Moraxella</taxon>
    </lineage>
</organism>
<feature type="transmembrane region" description="Helical" evidence="1">
    <location>
        <begin position="108"/>
        <end position="130"/>
    </location>
</feature>
<feature type="transmembrane region" description="Helical" evidence="1">
    <location>
        <begin position="66"/>
        <end position="96"/>
    </location>
</feature>
<accession>A0A1B8QM62</accession>
<gene>
    <name evidence="2" type="ORF">A7456_02025</name>
    <name evidence="3" type="ORF">I6G26_04515</name>
</gene>
<reference evidence="3 5" key="2">
    <citation type="submission" date="2020-12" db="EMBL/GenBank/DDBJ databases">
        <title>FDA dAtabase for Regulatory Grade micrObial Sequences (FDA-ARGOS): Supporting development and validation of Infectious Disease Dx tests.</title>
        <authorList>
            <person name="Sproer C."/>
            <person name="Gronow S."/>
            <person name="Severitt S."/>
            <person name="Schroder I."/>
            <person name="Tallon L."/>
            <person name="Sadzewicz L."/>
            <person name="Zhao X."/>
            <person name="Boylan J."/>
            <person name="Ott S."/>
            <person name="Bowen H."/>
            <person name="Vavikolanu K."/>
            <person name="Mehta A."/>
            <person name="Aluvathingal J."/>
            <person name="Nadendla S."/>
            <person name="Lowell S."/>
            <person name="Myers T."/>
            <person name="Yan Y."/>
            <person name="Sichtig H."/>
        </authorList>
    </citation>
    <scope>NUCLEOTIDE SEQUENCE [LARGE SCALE GENOMIC DNA]</scope>
    <source>
        <strain evidence="3 5">FDAARGOS_869</strain>
    </source>
</reference>
<dbReference type="Proteomes" id="UP000594834">
    <property type="component" value="Chromosome"/>
</dbReference>
<dbReference type="EMBL" id="LXTW01000012">
    <property type="protein sequence ID" value="OBX84962.1"/>
    <property type="molecule type" value="Genomic_DNA"/>
</dbReference>
<keyword evidence="5" id="KW-1185">Reference proteome</keyword>
<dbReference type="EMBL" id="CP065728">
    <property type="protein sequence ID" value="QPT45258.1"/>
    <property type="molecule type" value="Genomic_DNA"/>
</dbReference>
<dbReference type="AlphaFoldDB" id="A0A1B8QM62"/>